<evidence type="ECO:0000256" key="3">
    <source>
        <dbReference type="ARBA" id="ARBA00022692"/>
    </source>
</evidence>
<dbReference type="Pfam" id="PF02687">
    <property type="entry name" value="FtsX"/>
    <property type="match status" value="1"/>
</dbReference>
<evidence type="ECO:0000256" key="4">
    <source>
        <dbReference type="ARBA" id="ARBA00022989"/>
    </source>
</evidence>
<gene>
    <name evidence="8" type="ORF">DAT561_p1027</name>
</gene>
<dbReference type="PANTHER" id="PTHR46795:SF3">
    <property type="entry name" value="ABC TRANSPORTER PERMEASE"/>
    <property type="match status" value="1"/>
</dbReference>
<dbReference type="GO" id="GO:0005886">
    <property type="term" value="C:plasma membrane"/>
    <property type="evidence" value="ECO:0007669"/>
    <property type="project" value="UniProtKB-SubCell"/>
</dbReference>
<comment type="similarity">
    <text evidence="6">Belongs to the ABC-4 integral membrane protein family.</text>
</comment>
<evidence type="ECO:0000313" key="9">
    <source>
        <dbReference type="Proteomes" id="UP000269226"/>
    </source>
</evidence>
<feature type="transmembrane region" description="Helical" evidence="6">
    <location>
        <begin position="100"/>
        <end position="130"/>
    </location>
</feature>
<keyword evidence="5 6" id="KW-0472">Membrane</keyword>
<dbReference type="Proteomes" id="UP000269226">
    <property type="component" value="Plasmid pMP1"/>
</dbReference>
<dbReference type="InterPro" id="IPR027022">
    <property type="entry name" value="ABC_permease_BceB-typ"/>
</dbReference>
<evidence type="ECO:0000256" key="1">
    <source>
        <dbReference type="ARBA" id="ARBA00004651"/>
    </source>
</evidence>
<evidence type="ECO:0000256" key="5">
    <source>
        <dbReference type="ARBA" id="ARBA00023136"/>
    </source>
</evidence>
<dbReference type="InterPro" id="IPR003838">
    <property type="entry name" value="ABC3_permease_C"/>
</dbReference>
<keyword evidence="8" id="KW-0614">Plasmid</keyword>
<dbReference type="GeneID" id="39499300"/>
<feature type="transmembrane region" description="Helical" evidence="6">
    <location>
        <begin position="481"/>
        <end position="505"/>
    </location>
</feature>
<geneLocation type="plasmid" evidence="9">
    <name>pmp1 dat561 dna</name>
</geneLocation>
<keyword evidence="2 6" id="KW-1003">Cell membrane</keyword>
<dbReference type="PANTHER" id="PTHR46795">
    <property type="entry name" value="ABC TRANSPORTER PERMEASE-RELATED-RELATED"/>
    <property type="match status" value="1"/>
</dbReference>
<feature type="transmembrane region" description="Helical" evidence="6">
    <location>
        <begin position="284"/>
        <end position="305"/>
    </location>
</feature>
<feature type="domain" description="ABC3 transporter permease C-terminal" evidence="7">
    <location>
        <begin position="61"/>
        <end position="179"/>
    </location>
</feature>
<comment type="subcellular location">
    <subcellularLocation>
        <location evidence="1 6">Cell membrane</location>
        <topology evidence="1 6">Multi-pass membrane protein</topology>
    </subcellularLocation>
</comment>
<dbReference type="RefSeq" id="WP_014868617.1">
    <property type="nucleotide sequence ID" value="NZ_AP018493.1"/>
</dbReference>
<feature type="transmembrane region" description="Helical" evidence="6">
    <location>
        <begin position="199"/>
        <end position="217"/>
    </location>
</feature>
<keyword evidence="6" id="KW-0813">Transport</keyword>
<keyword evidence="4 6" id="KW-1133">Transmembrane helix</keyword>
<feature type="transmembrane region" description="Helical" evidence="6">
    <location>
        <begin position="536"/>
        <end position="556"/>
    </location>
</feature>
<evidence type="ECO:0000259" key="7">
    <source>
        <dbReference type="Pfam" id="PF02687"/>
    </source>
</evidence>
<accession>A0A2Z5Y4U4</accession>
<sequence length="599" mass="68343">MLLKLSMKGIKSRLRDYIILFFGLVIASAIFYMFEAIATNKDFLESNSPISATVQIFQFGSSLLSIVTFFYILYANSFLMTIRQKDYALFLMLGAKVRKIAQMIFIETFMIGLIATLLGSVIGVSLTQLVSKLLTNQLGLTLSHFSAFNLHGLLITLVFFMILFLLAAILNALSIAKKPILTLLRINATPNRLTFNKKFLLLKAILGIGLIAIGYYITTDIYRFKQLGILISLIAIMVGTYLIFNSVLIFLLTWLKKMDSISLKQLTNFTLSQLSFRIREYTQMLSMVTILLALSLGALTVGLSFNHLSLESSEGTSRYDLVLNNSQKMNQTNVNDLKPTLNVTYSQKENKDCIYYINEEFDRHPLLVNNREDNKKVKKIALASQGIKKIKNQQFLKDLELPNQKEKQIKLVSQSSFNQLPFKISKLQVIQVKNFEEKTTKIRKLATQNKQLNLSYDQMNNMPTEQKIEVYDTMKGLYSGFIFMGFFLGIAFLTMLASCLMFKILSGATSDIIRYNMLKKIGARQYLLKQSITKEIAVLFLAPGSLGVIHVLFGLQLFNSLLNPYQGIWLPFSIFFILYFLYFILTVWLYQSIVLKNEK</sequence>
<dbReference type="AlphaFoldDB" id="A0A2Z5Y4U4"/>
<dbReference type="InterPro" id="IPR052536">
    <property type="entry name" value="ABC-4_Integral_Memb_Prot"/>
</dbReference>
<feature type="transmembrane region" description="Helical" evidence="6">
    <location>
        <begin position="568"/>
        <end position="590"/>
    </location>
</feature>
<reference evidence="8 9" key="1">
    <citation type="submission" date="2018-01" db="EMBL/GenBank/DDBJ databases">
        <title>Whole genome sequence of Melissococcus plutonius DAT561.</title>
        <authorList>
            <person name="Okumura K."/>
            <person name="Takamatsu D."/>
            <person name="Okura M."/>
        </authorList>
    </citation>
    <scope>NUCLEOTIDE SEQUENCE [LARGE SCALE GENOMIC DNA]</scope>
    <source>
        <strain evidence="8 9">DAT561</strain>
        <plasmid evidence="9">pmp1 dat561 dna</plasmid>
    </source>
</reference>
<evidence type="ECO:0000313" key="8">
    <source>
        <dbReference type="EMBL" id="BBC61730.1"/>
    </source>
</evidence>
<dbReference type="GO" id="GO:0055085">
    <property type="term" value="P:transmembrane transport"/>
    <property type="evidence" value="ECO:0007669"/>
    <property type="project" value="UniProtKB-UniRule"/>
</dbReference>
<dbReference type="EMBL" id="AP018493">
    <property type="protein sequence ID" value="BBC61730.1"/>
    <property type="molecule type" value="Genomic_DNA"/>
</dbReference>
<proteinExistence type="inferred from homology"/>
<keyword evidence="3 6" id="KW-0812">Transmembrane</keyword>
<organism evidence="8 9">
    <name type="scientific">Melissococcus plutonius</name>
    <dbReference type="NCBI Taxonomy" id="33970"/>
    <lineage>
        <taxon>Bacteria</taxon>
        <taxon>Bacillati</taxon>
        <taxon>Bacillota</taxon>
        <taxon>Bacilli</taxon>
        <taxon>Lactobacillales</taxon>
        <taxon>Enterococcaceae</taxon>
        <taxon>Melissococcus</taxon>
    </lineage>
</organism>
<protein>
    <submittedName>
        <fullName evidence="8">ABC-type antimicrobial peptide transport system, permease component</fullName>
    </submittedName>
</protein>
<dbReference type="PIRSF" id="PIRSF018968">
    <property type="entry name" value="ABC_permease_BceB"/>
    <property type="match status" value="1"/>
</dbReference>
<feature type="transmembrane region" description="Helical" evidence="6">
    <location>
        <begin position="229"/>
        <end position="255"/>
    </location>
</feature>
<evidence type="ECO:0000256" key="2">
    <source>
        <dbReference type="ARBA" id="ARBA00022475"/>
    </source>
</evidence>
<feature type="transmembrane region" description="Helical" evidence="6">
    <location>
        <begin position="54"/>
        <end position="79"/>
    </location>
</feature>
<feature type="transmembrane region" description="Helical" evidence="6">
    <location>
        <begin position="14"/>
        <end position="34"/>
    </location>
</feature>
<name>A0A2Z5Y4U4_9ENTE</name>
<evidence type="ECO:0000256" key="6">
    <source>
        <dbReference type="PIRNR" id="PIRNR018968"/>
    </source>
</evidence>
<feature type="transmembrane region" description="Helical" evidence="6">
    <location>
        <begin position="150"/>
        <end position="176"/>
    </location>
</feature>